<keyword evidence="2" id="KW-1185">Reference proteome</keyword>
<proteinExistence type="predicted"/>
<comment type="caution">
    <text evidence="1">The sequence shown here is derived from an EMBL/GenBank/DDBJ whole genome shotgun (WGS) entry which is preliminary data.</text>
</comment>
<accession>A0AAW1TES5</accession>
<dbReference type="EMBL" id="JALJOV010000087">
    <property type="protein sequence ID" value="KAK9867444.1"/>
    <property type="molecule type" value="Genomic_DNA"/>
</dbReference>
<sequence>MRGQSPWHVRHGIVRTLWGASRVQQLQVLDRYCKGRGAQPRLCLPWVTRTNYELMANLIGSEERLIILTTLDLNYHGEDRSDPQLAHMRNFAYHLNSIGRLRNTLIVSYTKATAPLQYRLLPVETFSNFLPRELRVQEGLPINQVVLHAGEVQDQGKVDGFMSKGLWKADEWALQMGAPLLEQWASKAQQSTS</sequence>
<protein>
    <submittedName>
        <fullName evidence="1">Uncharacterized protein</fullName>
    </submittedName>
</protein>
<organism evidence="1 2">
    <name type="scientific">Apatococcus fuscideae</name>
    <dbReference type="NCBI Taxonomy" id="2026836"/>
    <lineage>
        <taxon>Eukaryota</taxon>
        <taxon>Viridiplantae</taxon>
        <taxon>Chlorophyta</taxon>
        <taxon>core chlorophytes</taxon>
        <taxon>Trebouxiophyceae</taxon>
        <taxon>Chlorellales</taxon>
        <taxon>Chlorellaceae</taxon>
        <taxon>Apatococcus</taxon>
    </lineage>
</organism>
<evidence type="ECO:0000313" key="1">
    <source>
        <dbReference type="EMBL" id="KAK9867444.1"/>
    </source>
</evidence>
<evidence type="ECO:0000313" key="2">
    <source>
        <dbReference type="Proteomes" id="UP001485043"/>
    </source>
</evidence>
<gene>
    <name evidence="1" type="ORF">WJX84_009158</name>
</gene>
<dbReference type="AlphaFoldDB" id="A0AAW1TES5"/>
<reference evidence="1 2" key="1">
    <citation type="journal article" date="2024" name="Nat. Commun.">
        <title>Phylogenomics reveals the evolutionary origins of lichenization in chlorophyte algae.</title>
        <authorList>
            <person name="Puginier C."/>
            <person name="Libourel C."/>
            <person name="Otte J."/>
            <person name="Skaloud P."/>
            <person name="Haon M."/>
            <person name="Grisel S."/>
            <person name="Petersen M."/>
            <person name="Berrin J.G."/>
            <person name="Delaux P.M."/>
            <person name="Dal Grande F."/>
            <person name="Keller J."/>
        </authorList>
    </citation>
    <scope>NUCLEOTIDE SEQUENCE [LARGE SCALE GENOMIC DNA]</scope>
    <source>
        <strain evidence="1 2">SAG 2523</strain>
    </source>
</reference>
<name>A0AAW1TES5_9CHLO</name>
<dbReference type="Proteomes" id="UP001485043">
    <property type="component" value="Unassembled WGS sequence"/>
</dbReference>